<dbReference type="AlphaFoldDB" id="A0AAD1RR14"/>
<dbReference type="Proteomes" id="UP001295444">
    <property type="component" value="Chromosome 03"/>
</dbReference>
<evidence type="ECO:0000313" key="2">
    <source>
        <dbReference type="Proteomes" id="UP001295444"/>
    </source>
</evidence>
<evidence type="ECO:0000313" key="1">
    <source>
        <dbReference type="EMBL" id="CAH2276148.1"/>
    </source>
</evidence>
<reference evidence="1" key="1">
    <citation type="submission" date="2022-03" db="EMBL/GenBank/DDBJ databases">
        <authorList>
            <person name="Alioto T."/>
            <person name="Alioto T."/>
            <person name="Gomez Garrido J."/>
        </authorList>
    </citation>
    <scope>NUCLEOTIDE SEQUENCE</scope>
</reference>
<protein>
    <submittedName>
        <fullName evidence="1">Uncharacterized protein</fullName>
    </submittedName>
</protein>
<gene>
    <name evidence="1" type="ORF">PECUL_23A018936</name>
</gene>
<organism evidence="1 2">
    <name type="scientific">Pelobates cultripes</name>
    <name type="common">Western spadefoot toad</name>
    <dbReference type="NCBI Taxonomy" id="61616"/>
    <lineage>
        <taxon>Eukaryota</taxon>
        <taxon>Metazoa</taxon>
        <taxon>Chordata</taxon>
        <taxon>Craniata</taxon>
        <taxon>Vertebrata</taxon>
        <taxon>Euteleostomi</taxon>
        <taxon>Amphibia</taxon>
        <taxon>Batrachia</taxon>
        <taxon>Anura</taxon>
        <taxon>Pelobatoidea</taxon>
        <taxon>Pelobatidae</taxon>
        <taxon>Pelobates</taxon>
    </lineage>
</organism>
<keyword evidence="2" id="KW-1185">Reference proteome</keyword>
<sequence>MAIPSMEVLLTLLRAYQDSHGHESLEQLMTGVQQAVGIVGLELECPWVDRGPGGLGLLHCTCHRSDQMSGQRVDIDGSRVREQAARRTMPLLMAKMAAIDLARTRLQDCVALAFLLWRVRNTRRGPDCGRTCLERESSLQSGLEEEEDVLPAASMEPSAFLCRYCAST</sequence>
<proteinExistence type="predicted"/>
<name>A0AAD1RR14_PELCU</name>
<accession>A0AAD1RR14</accession>
<dbReference type="EMBL" id="OW240914">
    <property type="protein sequence ID" value="CAH2276148.1"/>
    <property type="molecule type" value="Genomic_DNA"/>
</dbReference>